<evidence type="ECO:0000313" key="5">
    <source>
        <dbReference type="Proteomes" id="UP000016496"/>
    </source>
</evidence>
<evidence type="ECO:0000259" key="3">
    <source>
        <dbReference type="Pfam" id="PF16344"/>
    </source>
</evidence>
<reference evidence="4 5" key="1">
    <citation type="submission" date="2013-08" db="EMBL/GenBank/DDBJ databases">
        <authorList>
            <person name="Weinstock G."/>
            <person name="Sodergren E."/>
            <person name="Wylie T."/>
            <person name="Fulton L."/>
            <person name="Fulton R."/>
            <person name="Fronick C."/>
            <person name="O'Laughlin M."/>
            <person name="Godfrey J."/>
            <person name="Miner T."/>
            <person name="Herter B."/>
            <person name="Appelbaum E."/>
            <person name="Cordes M."/>
            <person name="Lek S."/>
            <person name="Wollam A."/>
            <person name="Pepin K.H."/>
            <person name="Palsikar V.B."/>
            <person name="Mitreva M."/>
            <person name="Wilson R.K."/>
        </authorList>
    </citation>
    <scope>NUCLEOTIDE SEQUENCE [LARGE SCALE GENOMIC DNA]</scope>
    <source>
        <strain evidence="4 5">F0041</strain>
    </source>
</reference>
<dbReference type="PATRIC" id="fig|1321819.3.peg.3121"/>
<organism evidence="4 5">
    <name type="scientific">Bacteroides pyogenes F0041</name>
    <dbReference type="NCBI Taxonomy" id="1321819"/>
    <lineage>
        <taxon>Bacteria</taxon>
        <taxon>Pseudomonadati</taxon>
        <taxon>Bacteroidota</taxon>
        <taxon>Bacteroidia</taxon>
        <taxon>Bacteroidales</taxon>
        <taxon>Bacteroidaceae</taxon>
        <taxon>Bacteroides</taxon>
    </lineage>
</organism>
<evidence type="ECO:0000256" key="1">
    <source>
        <dbReference type="SAM" id="Phobius"/>
    </source>
</evidence>
<dbReference type="AlphaFoldDB" id="U2C976"/>
<dbReference type="InterPro" id="IPR012373">
    <property type="entry name" value="Ferrdict_sens_TM"/>
</dbReference>
<dbReference type="InterPro" id="IPR032508">
    <property type="entry name" value="FecR_C"/>
</dbReference>
<protein>
    <submittedName>
        <fullName evidence="4">Sigma factor regulatory protein, FecR/PupR family</fullName>
    </submittedName>
</protein>
<dbReference type="PANTHER" id="PTHR30273">
    <property type="entry name" value="PERIPLASMIC SIGNAL SENSOR AND SIGMA FACTOR ACTIVATOR FECR-RELATED"/>
    <property type="match status" value="1"/>
</dbReference>
<sequence>MVEKVSKKTDVMQKSMIDYDILIIHYLESNIGPEERNTLMQWVKASKENEEYFVQMAKVWEKSTIELQDREAVLKKADVFFERMKSKKRRRLYQWTASSAAAVVLLLWGFQIWEIKFPFNSQMISVATYDTKKEVILPDSSVVWLNAGSLLKYPKKFNNKRSVTLEGEAFFDIKKDKKRPFSVSTSTITIRVFGTTFLVTDRKELPHTETVLETGKIDVTMKETGEKLEMKPNQQLIYNKKEQSTEVKIVNAANYTNWRKEHLLFENAPLKAVFIQLSKWYNIDISYKTCSQQLLNTPVSFTLDNETVDDILNILQSITSLTWKRSETNTIIIE</sequence>
<dbReference type="GO" id="GO:0016989">
    <property type="term" value="F:sigma factor antagonist activity"/>
    <property type="evidence" value="ECO:0007669"/>
    <property type="project" value="TreeGrafter"/>
</dbReference>
<dbReference type="Pfam" id="PF04773">
    <property type="entry name" value="FecR"/>
    <property type="match status" value="1"/>
</dbReference>
<name>U2C976_9BACE</name>
<dbReference type="Pfam" id="PF16344">
    <property type="entry name" value="FecR_C"/>
    <property type="match status" value="1"/>
</dbReference>
<evidence type="ECO:0000313" key="4">
    <source>
        <dbReference type="EMBL" id="ERI81085.1"/>
    </source>
</evidence>
<accession>U2C976</accession>
<feature type="transmembrane region" description="Helical" evidence="1">
    <location>
        <begin position="92"/>
        <end position="113"/>
    </location>
</feature>
<dbReference type="InterPro" id="IPR006860">
    <property type="entry name" value="FecR"/>
</dbReference>
<dbReference type="EMBL" id="AWSV01000174">
    <property type="protein sequence ID" value="ERI81085.1"/>
    <property type="molecule type" value="Genomic_DNA"/>
</dbReference>
<gene>
    <name evidence="4" type="ORF">HMPREF1981_03387</name>
</gene>
<feature type="domain" description="FecR protein" evidence="2">
    <location>
        <begin position="131"/>
        <end position="217"/>
    </location>
</feature>
<dbReference type="HOGENOM" id="CLU_050192_2_3_10"/>
<feature type="domain" description="Protein FecR C-terminal" evidence="3">
    <location>
        <begin position="263"/>
        <end position="333"/>
    </location>
</feature>
<comment type="caution">
    <text evidence="4">The sequence shown here is derived from an EMBL/GenBank/DDBJ whole genome shotgun (WGS) entry which is preliminary data.</text>
</comment>
<dbReference type="Proteomes" id="UP000016496">
    <property type="component" value="Unassembled WGS sequence"/>
</dbReference>
<dbReference type="Gene3D" id="2.60.120.1440">
    <property type="match status" value="1"/>
</dbReference>
<proteinExistence type="predicted"/>
<keyword evidence="1" id="KW-0472">Membrane</keyword>
<keyword evidence="1" id="KW-1133">Transmembrane helix</keyword>
<keyword evidence="1" id="KW-0812">Transmembrane</keyword>
<evidence type="ECO:0000259" key="2">
    <source>
        <dbReference type="Pfam" id="PF04773"/>
    </source>
</evidence>
<dbReference type="PIRSF" id="PIRSF018266">
    <property type="entry name" value="FecR"/>
    <property type="match status" value="1"/>
</dbReference>
<dbReference type="PANTHER" id="PTHR30273:SF2">
    <property type="entry name" value="PROTEIN FECR"/>
    <property type="match status" value="1"/>
</dbReference>
<dbReference type="Gene3D" id="3.55.50.30">
    <property type="match status" value="1"/>
</dbReference>